<keyword evidence="3" id="KW-1185">Reference proteome</keyword>
<sequence>MTNATAPREALFFMVMAWIMAIAVAAGFGLNLAMGRSSLSVPLIYHIHAAVFFGWTLLYVVQNSLIYGQQIQLHRRLGKLTALLIPVMLVLAIWLTLVTLRVLGGPPFFGQAEFLFVNIFHILAFAILAGWGVMRRGQTDWHRRLLFGAMACVAAPGLARLLPLPLTVPYTFIIIFIAAMVFPLIGMLADKLWHGKVHPAWWWTLVLPALALVLGEVIASTDWALAFAAAHVEGTPGGLRPPGPFMP</sequence>
<name>A0A5C8ZRN1_9GAMM</name>
<feature type="transmembrane region" description="Helical" evidence="1">
    <location>
        <begin position="12"/>
        <end position="31"/>
    </location>
</feature>
<keyword evidence="1" id="KW-0812">Transmembrane</keyword>
<keyword evidence="1" id="KW-1133">Transmembrane helix</keyword>
<evidence type="ECO:0000256" key="1">
    <source>
        <dbReference type="SAM" id="Phobius"/>
    </source>
</evidence>
<feature type="transmembrane region" description="Helical" evidence="1">
    <location>
        <begin position="43"/>
        <end position="61"/>
    </location>
</feature>
<feature type="transmembrane region" description="Helical" evidence="1">
    <location>
        <begin position="82"/>
        <end position="103"/>
    </location>
</feature>
<gene>
    <name evidence="2" type="ORF">FV139_18400</name>
</gene>
<feature type="transmembrane region" description="Helical" evidence="1">
    <location>
        <begin position="145"/>
        <end position="162"/>
    </location>
</feature>
<comment type="caution">
    <text evidence="2">The sequence shown here is derived from an EMBL/GenBank/DDBJ whole genome shotgun (WGS) entry which is preliminary data.</text>
</comment>
<dbReference type="EMBL" id="VRZA01000008">
    <property type="protein sequence ID" value="TXS90232.1"/>
    <property type="molecule type" value="Genomic_DNA"/>
</dbReference>
<keyword evidence="1" id="KW-0472">Membrane</keyword>
<reference evidence="2 3" key="1">
    <citation type="submission" date="2019-08" db="EMBL/GenBank/DDBJ databases">
        <title>Parahaliea maris sp. nov., isolated from the surface seawater.</title>
        <authorList>
            <person name="Liu Y."/>
        </authorList>
    </citation>
    <scope>NUCLEOTIDE SEQUENCE [LARGE SCALE GENOMIC DNA]</scope>
    <source>
        <strain evidence="2 3">HSLHS9</strain>
    </source>
</reference>
<accession>A0A5C8ZRN1</accession>
<feature type="transmembrane region" description="Helical" evidence="1">
    <location>
        <begin position="200"/>
        <end position="219"/>
    </location>
</feature>
<organism evidence="2 3">
    <name type="scientific">Parahaliea maris</name>
    <dbReference type="NCBI Taxonomy" id="2716870"/>
    <lineage>
        <taxon>Bacteria</taxon>
        <taxon>Pseudomonadati</taxon>
        <taxon>Pseudomonadota</taxon>
        <taxon>Gammaproteobacteria</taxon>
        <taxon>Cellvibrionales</taxon>
        <taxon>Halieaceae</taxon>
        <taxon>Parahaliea</taxon>
    </lineage>
</organism>
<protein>
    <submittedName>
        <fullName evidence="2">Uncharacterized protein</fullName>
    </submittedName>
</protein>
<proteinExistence type="predicted"/>
<dbReference type="AlphaFoldDB" id="A0A5C8ZRN1"/>
<evidence type="ECO:0000313" key="2">
    <source>
        <dbReference type="EMBL" id="TXS90232.1"/>
    </source>
</evidence>
<dbReference type="RefSeq" id="WP_148069947.1">
    <property type="nucleotide sequence ID" value="NZ_VRZA01000008.1"/>
</dbReference>
<feature type="transmembrane region" description="Helical" evidence="1">
    <location>
        <begin position="168"/>
        <end position="188"/>
    </location>
</feature>
<dbReference type="Proteomes" id="UP000321039">
    <property type="component" value="Unassembled WGS sequence"/>
</dbReference>
<feature type="transmembrane region" description="Helical" evidence="1">
    <location>
        <begin position="115"/>
        <end position="133"/>
    </location>
</feature>
<evidence type="ECO:0000313" key="3">
    <source>
        <dbReference type="Proteomes" id="UP000321039"/>
    </source>
</evidence>